<protein>
    <submittedName>
        <fullName evidence="1">Short chain dehydrogenase</fullName>
    </submittedName>
</protein>
<evidence type="ECO:0000313" key="2">
    <source>
        <dbReference type="Proteomes" id="UP000183018"/>
    </source>
</evidence>
<dbReference type="STRING" id="289370.SAMN05216602_0521"/>
<sequence>MSKVILITGVSRGIGTATARLAVGRGYRVVINYRRQRETAEALPDVTGGR</sequence>
<organism evidence="1 2">
    <name type="scientific">Phytopseudomonas argentinensis</name>
    <dbReference type="NCBI Taxonomy" id="289370"/>
    <lineage>
        <taxon>Bacteria</taxon>
        <taxon>Pseudomonadati</taxon>
        <taxon>Pseudomonadota</taxon>
        <taxon>Gammaproteobacteria</taxon>
        <taxon>Pseudomonadales</taxon>
        <taxon>Pseudomonadaceae</taxon>
        <taxon>Phytopseudomonas</taxon>
    </lineage>
</organism>
<dbReference type="AlphaFoldDB" id="A0A1I3H0V6"/>
<keyword evidence="2" id="KW-1185">Reference proteome</keyword>
<gene>
    <name evidence="1" type="ORF">SAMN05216602_0521</name>
</gene>
<name>A0A1I3H0V6_9GAMM</name>
<dbReference type="EMBL" id="FORC01000001">
    <property type="protein sequence ID" value="SFI29303.1"/>
    <property type="molecule type" value="Genomic_DNA"/>
</dbReference>
<dbReference type="Pfam" id="PF00106">
    <property type="entry name" value="adh_short"/>
    <property type="match status" value="1"/>
</dbReference>
<dbReference type="SUPFAM" id="SSF51735">
    <property type="entry name" value="NAD(P)-binding Rossmann-fold domains"/>
    <property type="match status" value="1"/>
</dbReference>
<proteinExistence type="predicted"/>
<reference evidence="2" key="1">
    <citation type="submission" date="2016-10" db="EMBL/GenBank/DDBJ databases">
        <authorList>
            <person name="Varghese N."/>
            <person name="Submissions S."/>
        </authorList>
    </citation>
    <scope>NUCLEOTIDE SEQUENCE [LARGE SCALE GENOMIC DNA]</scope>
    <source>
        <strain evidence="2">LMG 22563</strain>
    </source>
</reference>
<dbReference type="RefSeq" id="WP_083414440.1">
    <property type="nucleotide sequence ID" value="NZ_FORC01000001.1"/>
</dbReference>
<accession>A0A1I3H0V6</accession>
<dbReference type="Proteomes" id="UP000183018">
    <property type="component" value="Unassembled WGS sequence"/>
</dbReference>
<dbReference type="InterPro" id="IPR036291">
    <property type="entry name" value="NAD(P)-bd_dom_sf"/>
</dbReference>
<evidence type="ECO:0000313" key="1">
    <source>
        <dbReference type="EMBL" id="SFI29303.1"/>
    </source>
</evidence>
<dbReference type="Gene3D" id="3.40.50.720">
    <property type="entry name" value="NAD(P)-binding Rossmann-like Domain"/>
    <property type="match status" value="1"/>
</dbReference>
<dbReference type="InterPro" id="IPR002347">
    <property type="entry name" value="SDR_fam"/>
</dbReference>
<dbReference type="OrthoDB" id="20590at2"/>